<dbReference type="InterPro" id="IPR021850">
    <property type="entry name" value="Symplekin/Pta1"/>
</dbReference>
<sequence length="429" mass="47068">MHLLAEHVDVRRMCQRLFRTDAMSFMSNVMPYLRRHSGDATVLVQKILWAICAELRAMGQATESSASQLERTALALLGHARVMYDSSEIPQPYRPAAGAAGDAATALHDVRFVAPFLSLISAEELRRTYLRSLLHFVQLQLQFQLQLQQQQQQFGAATGTSAGAEVSRMNSEELEAFIRDVVREVLVRSSVPFSDGVARGLSRTDLLVYLHRASHESRAADSQTAAGKHSMSSSSTGRGESRGILGAASSSAADVEGAAGARHAAEDLPISPLTTKTVIAVLLKLTRTFDATTTEFLYGPEEIKSAVRQLMQHIGGSGSGVSAVPSQLMVTLILACKLHAQRPHADLVRFVHQAVLLPLAKDATWEKDMNLWRGVLLFAEEHYRECSSFLVNLPEKVLIQALRSQSQLREYFREEHGNNAAFGHILGSL</sequence>
<gene>
    <name evidence="2" type="ORF">Tco025E_05459</name>
</gene>
<evidence type="ECO:0000313" key="3">
    <source>
        <dbReference type="Proteomes" id="UP000284403"/>
    </source>
</evidence>
<accession>A0A3R7P1I7</accession>
<dbReference type="PANTHER" id="PTHR15245">
    <property type="entry name" value="SYMPLEKIN-RELATED"/>
    <property type="match status" value="1"/>
</dbReference>
<dbReference type="Proteomes" id="UP000284403">
    <property type="component" value="Unassembled WGS sequence"/>
</dbReference>
<dbReference type="AlphaFoldDB" id="A0A3R7P1I7"/>
<dbReference type="OrthoDB" id="247929at2759"/>
<feature type="region of interest" description="Disordered" evidence="1">
    <location>
        <begin position="218"/>
        <end position="243"/>
    </location>
</feature>
<dbReference type="GO" id="GO:0005847">
    <property type="term" value="C:mRNA cleavage and polyadenylation specificity factor complex"/>
    <property type="evidence" value="ECO:0007669"/>
    <property type="project" value="TreeGrafter"/>
</dbReference>
<proteinExistence type="predicted"/>
<evidence type="ECO:0000256" key="1">
    <source>
        <dbReference type="SAM" id="MobiDB-lite"/>
    </source>
</evidence>
<name>A0A3R7P1I7_9TRYP</name>
<dbReference type="EMBL" id="MKKU01000320">
    <property type="protein sequence ID" value="RNF15652.1"/>
    <property type="molecule type" value="Genomic_DNA"/>
</dbReference>
<reference evidence="2 3" key="1">
    <citation type="journal article" date="2018" name="BMC Genomics">
        <title>Genomic comparison of Trypanosoma conorhini and Trypanosoma rangeli to Trypanosoma cruzi strains of high and low virulence.</title>
        <authorList>
            <person name="Bradwell K.R."/>
            <person name="Koparde V.N."/>
            <person name="Matveyev A.V."/>
            <person name="Serrano M.G."/>
            <person name="Alves J.M."/>
            <person name="Parikh H."/>
            <person name="Huang B."/>
            <person name="Lee V."/>
            <person name="Espinosa-Alvarez O."/>
            <person name="Ortiz P.A."/>
            <person name="Costa-Martins A.G."/>
            <person name="Teixeira M.M."/>
            <person name="Buck G.A."/>
        </authorList>
    </citation>
    <scope>NUCLEOTIDE SEQUENCE [LARGE SCALE GENOMIC DNA]</scope>
    <source>
        <strain evidence="2 3">025E</strain>
    </source>
</reference>
<protein>
    <submittedName>
        <fullName evidence="2">Uncharacterized protein</fullName>
    </submittedName>
</protein>
<comment type="caution">
    <text evidence="2">The sequence shown here is derived from an EMBL/GenBank/DDBJ whole genome shotgun (WGS) entry which is preliminary data.</text>
</comment>
<dbReference type="PANTHER" id="PTHR15245:SF20">
    <property type="entry name" value="SYMPLEKIN"/>
    <property type="match status" value="1"/>
</dbReference>
<dbReference type="GeneID" id="40319070"/>
<dbReference type="RefSeq" id="XP_029227553.1">
    <property type="nucleotide sequence ID" value="XM_029372354.1"/>
</dbReference>
<keyword evidence="3" id="KW-1185">Reference proteome</keyword>
<evidence type="ECO:0000313" key="2">
    <source>
        <dbReference type="EMBL" id="RNF15652.1"/>
    </source>
</evidence>
<organism evidence="2 3">
    <name type="scientific">Trypanosoma conorhini</name>
    <dbReference type="NCBI Taxonomy" id="83891"/>
    <lineage>
        <taxon>Eukaryota</taxon>
        <taxon>Discoba</taxon>
        <taxon>Euglenozoa</taxon>
        <taxon>Kinetoplastea</taxon>
        <taxon>Metakinetoplastina</taxon>
        <taxon>Trypanosomatida</taxon>
        <taxon>Trypanosomatidae</taxon>
        <taxon>Trypanosoma</taxon>
    </lineage>
</organism>